<comment type="caution">
    <text evidence="3">The sequence shown here is derived from an EMBL/GenBank/DDBJ whole genome shotgun (WGS) entry which is preliminary data.</text>
</comment>
<evidence type="ECO:0000313" key="3">
    <source>
        <dbReference type="EMBL" id="RKT72290.1"/>
    </source>
</evidence>
<dbReference type="EMBL" id="RBXR01000001">
    <property type="protein sequence ID" value="RKT72290.1"/>
    <property type="molecule type" value="Genomic_DNA"/>
</dbReference>
<name>A0A495XDG4_9PSEU</name>
<evidence type="ECO:0008006" key="5">
    <source>
        <dbReference type="Google" id="ProtNLM"/>
    </source>
</evidence>
<accession>A0A495XDG4</accession>
<gene>
    <name evidence="3" type="ORF">DFJ66_5600</name>
</gene>
<feature type="region of interest" description="Disordered" evidence="2">
    <location>
        <begin position="244"/>
        <end position="273"/>
    </location>
</feature>
<feature type="compositionally biased region" description="Pro residues" evidence="2">
    <location>
        <begin position="447"/>
        <end position="456"/>
    </location>
</feature>
<feature type="compositionally biased region" description="Polar residues" evidence="2">
    <location>
        <begin position="261"/>
        <end position="273"/>
    </location>
</feature>
<evidence type="ECO:0000313" key="4">
    <source>
        <dbReference type="Proteomes" id="UP000272729"/>
    </source>
</evidence>
<protein>
    <recommendedName>
        <fullName evidence="5">Apolipoprotein A1/A4/E domain-containing protein</fullName>
    </recommendedName>
</protein>
<feature type="coiled-coil region" evidence="1">
    <location>
        <begin position="345"/>
        <end position="379"/>
    </location>
</feature>
<dbReference type="SUPFAM" id="SSF58113">
    <property type="entry name" value="Apolipoprotein A-I"/>
    <property type="match status" value="2"/>
</dbReference>
<evidence type="ECO:0000256" key="2">
    <source>
        <dbReference type="SAM" id="MobiDB-lite"/>
    </source>
</evidence>
<keyword evidence="1" id="KW-0175">Coiled coil</keyword>
<dbReference type="Gene3D" id="1.20.1260.80">
    <property type="match status" value="1"/>
</dbReference>
<proteinExistence type="predicted"/>
<reference evidence="3 4" key="1">
    <citation type="submission" date="2018-10" db="EMBL/GenBank/DDBJ databases">
        <title>Sequencing the genomes of 1000 actinobacteria strains.</title>
        <authorList>
            <person name="Klenk H.-P."/>
        </authorList>
    </citation>
    <scope>NUCLEOTIDE SEQUENCE [LARGE SCALE GENOMIC DNA]</scope>
    <source>
        <strain evidence="3 4">DSM 43911</strain>
    </source>
</reference>
<dbReference type="Proteomes" id="UP000272729">
    <property type="component" value="Unassembled WGS sequence"/>
</dbReference>
<feature type="compositionally biased region" description="Acidic residues" evidence="2">
    <location>
        <begin position="477"/>
        <end position="486"/>
    </location>
</feature>
<dbReference type="Gene3D" id="1.20.5.1230">
    <property type="entry name" value="Apolipoprotein A-I"/>
    <property type="match status" value="1"/>
</dbReference>
<dbReference type="Gene3D" id="1.20.120.20">
    <property type="entry name" value="Apolipoprotein"/>
    <property type="match status" value="1"/>
</dbReference>
<keyword evidence="4" id="KW-1185">Reference proteome</keyword>
<evidence type="ECO:0000256" key="1">
    <source>
        <dbReference type="SAM" id="Coils"/>
    </source>
</evidence>
<dbReference type="AlphaFoldDB" id="A0A495XDG4"/>
<organism evidence="3 4">
    <name type="scientific">Saccharothrix variisporea</name>
    <dbReference type="NCBI Taxonomy" id="543527"/>
    <lineage>
        <taxon>Bacteria</taxon>
        <taxon>Bacillati</taxon>
        <taxon>Actinomycetota</taxon>
        <taxon>Actinomycetes</taxon>
        <taxon>Pseudonocardiales</taxon>
        <taxon>Pseudonocardiaceae</taxon>
        <taxon>Saccharothrix</taxon>
    </lineage>
</organism>
<sequence>MAYEPVPKRQFEAVRVRGVVQPEPPTRLGSRRSPLPWTKAFEAVNENNNSTMSFDRMRNMLTRAAEIRESEQQQIFDALDEIHARMSPLESLGSVRKRLSELPDRTEVSVLAERLDEALAKLEAQDNAVQGIGRAVDGLVDKLAKPFAQLDGRLDGVAGRFEGVAGRMDGLEDKLSHIHKRLDDLELHLDKQDGKVEAVPGAVTGPLRERIEALEAALRGRLDEVDEGVHEHLDGTREALARSVADSSSALHGRLDETRDNLNSTRESFTSSLQQTREQLAGSLAETRDALAGSVAETRDALAGSLTETRDSLHAALDDTRSTVHGKLDEAREALHAALDETRDQVDATDRLEALAQRLEQVTSRLDTMTTRLDAVEDDFAARLGELTGVVEQGIAKVEGTLSARPDSDSLAQMVRKSNQESELRIGGQLDEAMATFAELILGGGSPTPPPPPTALPRPQRRTRKNGPKPTDNRNVDDDDLTAEGA</sequence>
<feature type="region of interest" description="Disordered" evidence="2">
    <location>
        <begin position="441"/>
        <end position="486"/>
    </location>
</feature>